<dbReference type="InterPro" id="IPR029052">
    <property type="entry name" value="Metallo-depent_PP-like"/>
</dbReference>
<dbReference type="EMBL" id="CP063849">
    <property type="protein sequence ID" value="QOY88371.1"/>
    <property type="molecule type" value="Genomic_DNA"/>
</dbReference>
<dbReference type="Pfam" id="PF00149">
    <property type="entry name" value="Metallophos"/>
    <property type="match status" value="1"/>
</dbReference>
<proteinExistence type="predicted"/>
<evidence type="ECO:0000313" key="3">
    <source>
        <dbReference type="EMBL" id="QOY88371.1"/>
    </source>
</evidence>
<dbReference type="Gene3D" id="3.60.21.10">
    <property type="match status" value="1"/>
</dbReference>
<evidence type="ECO:0000313" key="4">
    <source>
        <dbReference type="Proteomes" id="UP000593892"/>
    </source>
</evidence>
<dbReference type="GO" id="GO:0016788">
    <property type="term" value="F:hydrolase activity, acting on ester bonds"/>
    <property type="evidence" value="ECO:0007669"/>
    <property type="project" value="TreeGrafter"/>
</dbReference>
<dbReference type="AlphaFoldDB" id="A0A7S7SLF2"/>
<dbReference type="GO" id="GO:0005737">
    <property type="term" value="C:cytoplasm"/>
    <property type="evidence" value="ECO:0007669"/>
    <property type="project" value="TreeGrafter"/>
</dbReference>
<dbReference type="KEGG" id="pfer:IRI77_37530"/>
<name>A0A7S7SLF2_PALFE</name>
<gene>
    <name evidence="3" type="ORF">IRI77_37530</name>
</gene>
<dbReference type="Proteomes" id="UP000593892">
    <property type="component" value="Chromosome"/>
</dbReference>
<dbReference type="InterPro" id="IPR004843">
    <property type="entry name" value="Calcineurin-like_PHP"/>
</dbReference>
<dbReference type="PANTHER" id="PTHR32440:SF0">
    <property type="entry name" value="PHOSPHATASE DCR2-RELATED"/>
    <property type="match status" value="1"/>
</dbReference>
<reference evidence="3 4" key="1">
    <citation type="submission" date="2020-10" db="EMBL/GenBank/DDBJ databases">
        <title>Complete genome sequence of Paludibaculum fermentans P105T, a facultatively anaerobic acidobacterium capable of dissimilatory Fe(III) reduction.</title>
        <authorList>
            <person name="Dedysh S.N."/>
            <person name="Beletsky A.V."/>
            <person name="Kulichevskaya I.S."/>
            <person name="Mardanov A.V."/>
            <person name="Ravin N.V."/>
        </authorList>
    </citation>
    <scope>NUCLEOTIDE SEQUENCE [LARGE SCALE GENOMIC DNA]</scope>
    <source>
        <strain evidence="3 4">P105</strain>
    </source>
</reference>
<evidence type="ECO:0000256" key="1">
    <source>
        <dbReference type="SAM" id="SignalP"/>
    </source>
</evidence>
<dbReference type="SUPFAM" id="SSF56300">
    <property type="entry name" value="Metallo-dependent phosphatases"/>
    <property type="match status" value="1"/>
</dbReference>
<feature type="chain" id="PRO_5032970162" evidence="1">
    <location>
        <begin position="20"/>
        <end position="354"/>
    </location>
</feature>
<keyword evidence="4" id="KW-1185">Reference proteome</keyword>
<evidence type="ECO:0000259" key="2">
    <source>
        <dbReference type="Pfam" id="PF00149"/>
    </source>
</evidence>
<dbReference type="CDD" id="cd07383">
    <property type="entry name" value="MPP_Dcr2"/>
    <property type="match status" value="1"/>
</dbReference>
<protein>
    <submittedName>
        <fullName evidence="3">Metallophosphoesterase family protein</fullName>
    </submittedName>
</protein>
<feature type="domain" description="Calcineurin-like phosphoesterase" evidence="2">
    <location>
        <begin position="40"/>
        <end position="275"/>
    </location>
</feature>
<organism evidence="3 4">
    <name type="scientific">Paludibaculum fermentans</name>
    <dbReference type="NCBI Taxonomy" id="1473598"/>
    <lineage>
        <taxon>Bacteria</taxon>
        <taxon>Pseudomonadati</taxon>
        <taxon>Acidobacteriota</taxon>
        <taxon>Terriglobia</taxon>
        <taxon>Bryobacterales</taxon>
        <taxon>Bryobacteraceae</taxon>
        <taxon>Paludibaculum</taxon>
    </lineage>
</organism>
<feature type="signal peptide" evidence="1">
    <location>
        <begin position="1"/>
        <end position="19"/>
    </location>
</feature>
<dbReference type="PANTHER" id="PTHR32440">
    <property type="entry name" value="PHOSPHATASE DCR2-RELATED-RELATED"/>
    <property type="match status" value="1"/>
</dbReference>
<accession>A0A7S7SLF2</accession>
<sequence length="354" mass="39406">MNRRSFVAASLAIPATASAAPPPESAPGHDALRCGSDGVFRILAISDLHYTPNIDTHGIALAERLIETEKPNLVIVNGDCLSGKDSQAEAELRTSIGFVAAAMEKKQVPWAVTFGNHDQEHFPKTQIGKDAVLAIYSSYPHNLNAGYRQGLHGAGNKHLLIWNAAGTRPVYCVWLLDSQDYFQDGKNRPYDWIHADQILWYYQTSAELEQLHGAKVPGLMFFHIPLCEFNEMVNHGKIVGTRQEHESPSPINSGLFAALLDRGDVRGVYCGHDHVNNYMGRWRGIELGYDGSLGHYAYPHVQPDDPSNLHVRGGRVFEITDGAPARHKTWMRFKDGSRNWESLSDAFTHDQIKD</sequence>
<dbReference type="RefSeq" id="WP_194450034.1">
    <property type="nucleotide sequence ID" value="NZ_CP063849.1"/>
</dbReference>
<keyword evidence="1" id="KW-0732">Signal</keyword>